<keyword evidence="1" id="KW-0732">Signal</keyword>
<dbReference type="Proteomes" id="UP000050454">
    <property type="component" value="Unassembled WGS sequence"/>
</dbReference>
<proteinExistence type="predicted"/>
<organism evidence="2 3">
    <name type="scientific">Jiulongibacter sediminis</name>
    <dbReference type="NCBI Taxonomy" id="1605367"/>
    <lineage>
        <taxon>Bacteria</taxon>
        <taxon>Pseudomonadati</taxon>
        <taxon>Bacteroidota</taxon>
        <taxon>Cytophagia</taxon>
        <taxon>Cytophagales</taxon>
        <taxon>Leadbetterellaceae</taxon>
        <taxon>Jiulongibacter</taxon>
    </lineage>
</organism>
<comment type="caution">
    <text evidence="2">The sequence shown here is derived from an EMBL/GenBank/DDBJ whole genome shotgun (WGS) entry which is preliminary data.</text>
</comment>
<evidence type="ECO:0000313" key="2">
    <source>
        <dbReference type="EMBL" id="KPM47691.1"/>
    </source>
</evidence>
<evidence type="ECO:0008006" key="4">
    <source>
        <dbReference type="Google" id="ProtNLM"/>
    </source>
</evidence>
<evidence type="ECO:0000313" key="3">
    <source>
        <dbReference type="Proteomes" id="UP000050454"/>
    </source>
</evidence>
<evidence type="ECO:0000256" key="1">
    <source>
        <dbReference type="SAM" id="SignalP"/>
    </source>
</evidence>
<gene>
    <name evidence="2" type="ORF">AFM12_14600</name>
</gene>
<keyword evidence="3" id="KW-1185">Reference proteome</keyword>
<feature type="chain" id="PRO_5006136461" description="G8 domain-containing protein" evidence="1">
    <location>
        <begin position="23"/>
        <end position="1183"/>
    </location>
</feature>
<name>A0A0P7C113_9BACT</name>
<reference evidence="2 3" key="1">
    <citation type="submission" date="2015-07" db="EMBL/GenBank/DDBJ databases">
        <title>The draft genome sequence of Leadbetterella sp. JN14-9.</title>
        <authorList>
            <person name="Liu Y."/>
            <person name="Du J."/>
            <person name="Shao Z."/>
        </authorList>
    </citation>
    <scope>NUCLEOTIDE SEQUENCE [LARGE SCALE GENOMIC DNA]</scope>
    <source>
        <strain evidence="2 3">JN14-9</strain>
    </source>
</reference>
<feature type="signal peptide" evidence="1">
    <location>
        <begin position="1"/>
        <end position="22"/>
    </location>
</feature>
<sequence length="1183" mass="126892">MKMVMRNILLLLVLMAPLSSLAQFVWNGHGDGFSWGDKDNWVGDVAPGANMNETVTINDANQTVIVSDTRTVGYLNVIGSTLEVATTGILNVAHTASSSLPDTRLIDLQNATLILNGRLNNRSIQDDFIIELDGNSTFRVGASGYHYTWLTIKGIYINSGSTYEVLAGGEAKLTMDSMSVTNFGTVNNLGKIDITHSSYGFNNYGLIINEDSLKITGTFGSKRGLYSTDSVNNQGYLFVSGVDEYALFNSGGIHNQSGGLLEIYRYASESSAPAGSESFHNEGLFQNDGELLMNSFTEFGVYNSADFINTNLVDIGTADSLGFVNIGAVGDTSLLQNTGRMDIHGNRSAIYNNAAAKVLWQGKGELTGGYVLDNLGYLEMTDSLTIEGTTKGFINSGIAQIDGPLTLLGSNFGLENQGKMEVGSSGHIYSGLMTTTFGSYALKNSGTFTNGGLIDITHGARGLLNASLQGFTNNGTLNIHNLSLIFLDNEGVTDSSYFVNNGFLNIGTTPTASPGSVVAGLYNQTKGKFTNNGSMDFSQLYQNFNGINNAGVFLQNGDLEIDQMEEVFIDNSGRFTCGSSSNFLADCSLNWLYKVLVNTGEFYFDGYSEFTFDHSYARNFALIENNDLMECRGTLFLNSEGGTAFFKNTDQLTVLDTLLLMNSYQYVFDNTGDVLIETSAYIKGDTVGGMKAGQSFVHKGVMELSVVGNLFDIGAGETIDNQGEIYIQHGQNVPIIKLTDATATLQNTGVIEIDGGLASGLVNPGTVLLTNGQINNQGTLRISSTEDPAIRVDAGSLINDDTLDVAAAQSLQLIYLNGGQLTNNGFFRISGAGEDNASLLLAKSATTVHNNGTIEIIDAFNSGLQLQGLFTTTANSEFLFTNNTRNTGNLLSHTGSTPVVYNGSMKATNAQNCVAFSGAAQNNGFLDLGTCSISMAGGTNNSGGHIISKDLSYIGQNDGVVEFLTTDAFSLIGTDVITNNGVMVDHGDAFRNIKFHDGGALGFPVWNKGLFVSPFYGTLSDGIKEVVNLNYTETGSLPISDDWYTDRAKTTVAGTWHQSDHHYTPNAAAVGADSIFFEVNMTGSNPIVLSVPVILPTSCPLPEIVRIFQPVVDRNLVDHTVWRGNRAPDYCHKIQLSGNEGFYLPSGYKMEVNSIEIAPQTGPDRWVEIETGAVFEVNVLGFE</sequence>
<dbReference type="PATRIC" id="fig|1605367.3.peg.330"/>
<dbReference type="AlphaFoldDB" id="A0A0P7C113"/>
<protein>
    <recommendedName>
        <fullName evidence="4">G8 domain-containing protein</fullName>
    </recommendedName>
</protein>
<dbReference type="EMBL" id="LGTQ01000010">
    <property type="protein sequence ID" value="KPM47691.1"/>
    <property type="molecule type" value="Genomic_DNA"/>
</dbReference>
<accession>A0A0P7C113</accession>